<proteinExistence type="predicted"/>
<dbReference type="AlphaFoldDB" id="A0A7J7NJ85"/>
<evidence type="ECO:0000313" key="2">
    <source>
        <dbReference type="Proteomes" id="UP000541444"/>
    </source>
</evidence>
<evidence type="ECO:0008006" key="3">
    <source>
        <dbReference type="Google" id="ProtNLM"/>
    </source>
</evidence>
<dbReference type="EMBL" id="JACGCM010000767">
    <property type="protein sequence ID" value="KAF6166958.1"/>
    <property type="molecule type" value="Genomic_DNA"/>
</dbReference>
<keyword evidence="2" id="KW-1185">Reference proteome</keyword>
<reference evidence="1 2" key="1">
    <citation type="journal article" date="2020" name="IScience">
        <title>Genome Sequencing of the Endangered Kingdonia uniflora (Circaeasteraceae, Ranunculales) Reveals Potential Mechanisms of Evolutionary Specialization.</title>
        <authorList>
            <person name="Sun Y."/>
            <person name="Deng T."/>
            <person name="Zhang A."/>
            <person name="Moore M.J."/>
            <person name="Landis J.B."/>
            <person name="Lin N."/>
            <person name="Zhang H."/>
            <person name="Zhang X."/>
            <person name="Huang J."/>
            <person name="Zhang X."/>
            <person name="Sun H."/>
            <person name="Wang H."/>
        </authorList>
    </citation>
    <scope>NUCLEOTIDE SEQUENCE [LARGE SCALE GENOMIC DNA]</scope>
    <source>
        <strain evidence="1">TB1705</strain>
        <tissue evidence="1">Leaf</tissue>
    </source>
</reference>
<name>A0A7J7NJ85_9MAGN</name>
<comment type="caution">
    <text evidence="1">The sequence shown here is derived from an EMBL/GenBank/DDBJ whole genome shotgun (WGS) entry which is preliminary data.</text>
</comment>
<gene>
    <name evidence="1" type="ORF">GIB67_030651</name>
</gene>
<accession>A0A7J7NJ85</accession>
<evidence type="ECO:0000313" key="1">
    <source>
        <dbReference type="EMBL" id="KAF6166958.1"/>
    </source>
</evidence>
<organism evidence="1 2">
    <name type="scientific">Kingdonia uniflora</name>
    <dbReference type="NCBI Taxonomy" id="39325"/>
    <lineage>
        <taxon>Eukaryota</taxon>
        <taxon>Viridiplantae</taxon>
        <taxon>Streptophyta</taxon>
        <taxon>Embryophyta</taxon>
        <taxon>Tracheophyta</taxon>
        <taxon>Spermatophyta</taxon>
        <taxon>Magnoliopsida</taxon>
        <taxon>Ranunculales</taxon>
        <taxon>Circaeasteraceae</taxon>
        <taxon>Kingdonia</taxon>
    </lineage>
</organism>
<protein>
    <recommendedName>
        <fullName evidence="3">Zinc finger GRF-type domain-containing protein</fullName>
    </recommendedName>
</protein>
<sequence>MDYGFWCWVDEYLPCSCGYSPCKLRSAISSKKRFYCCPLSKSKQERGCGFLKWFDEVNGESSTFTPGTTATPDFTTSTTIEDLEIKYKIELMPLSRVQYPLHFDYVKDLWLIEQAQYEIDTYGTDESGNLNYVDTIKERRLFPATSIVQNSLYPEMSMNSEAKKHKTAPLQHRDLLEKLFDGLSATGDFAWSSGMVSVPPSTQHTEYVPLPDDMNVDDIQVFHAEVDYPWEGEAIPSFNVPISPGREPTPSSTFRTQVSQVGVQTQSKRKRSAATVQPVEPIELVQSLISAFTAQ</sequence>
<dbReference type="Proteomes" id="UP000541444">
    <property type="component" value="Unassembled WGS sequence"/>
</dbReference>